<gene>
    <name evidence="1" type="ordered locus">RPC_3179</name>
</gene>
<proteinExistence type="predicted"/>
<dbReference type="AlphaFoldDB" id="Q212G5"/>
<dbReference type="EMBL" id="CP000301">
    <property type="protein sequence ID" value="ABD88721.1"/>
    <property type="molecule type" value="Genomic_DNA"/>
</dbReference>
<evidence type="ECO:0008006" key="2">
    <source>
        <dbReference type="Google" id="ProtNLM"/>
    </source>
</evidence>
<organism evidence="1">
    <name type="scientific">Rhodopseudomonas palustris (strain BisB18)</name>
    <dbReference type="NCBI Taxonomy" id="316056"/>
    <lineage>
        <taxon>Bacteria</taxon>
        <taxon>Pseudomonadati</taxon>
        <taxon>Pseudomonadota</taxon>
        <taxon>Alphaproteobacteria</taxon>
        <taxon>Hyphomicrobiales</taxon>
        <taxon>Nitrobacteraceae</taxon>
        <taxon>Rhodopseudomonas</taxon>
    </lineage>
</organism>
<accession>Q212G5</accession>
<reference evidence="1" key="1">
    <citation type="submission" date="2006-03" db="EMBL/GenBank/DDBJ databases">
        <title>Complete sequence of Rhodopseudomonas palustris BisB18.</title>
        <authorList>
            <consortium name="US DOE Joint Genome Institute"/>
            <person name="Copeland A."/>
            <person name="Lucas S."/>
            <person name="Lapidus A."/>
            <person name="Barry K."/>
            <person name="Detter J.C."/>
            <person name="Glavina del Rio T."/>
            <person name="Hammon N."/>
            <person name="Israni S."/>
            <person name="Dalin E."/>
            <person name="Tice H."/>
            <person name="Pitluck S."/>
            <person name="Chain P."/>
            <person name="Malfatti S."/>
            <person name="Shin M."/>
            <person name="Vergez L."/>
            <person name="Schmutz J."/>
            <person name="Larimer F."/>
            <person name="Land M."/>
            <person name="Hauser L."/>
            <person name="Pelletier D.A."/>
            <person name="Kyrpides N."/>
            <person name="Anderson I."/>
            <person name="Oda Y."/>
            <person name="Harwood C.S."/>
            <person name="Richardson P."/>
        </authorList>
    </citation>
    <scope>NUCLEOTIDE SEQUENCE [LARGE SCALE GENOMIC DNA]</scope>
    <source>
        <strain evidence="1">BisB18</strain>
    </source>
</reference>
<sequence length="105" mass="11973">MDSGLARSLRCSRPGMTARYPMTKIKDLHKAWSKDATYRADYDALEEEFTVMAAVAKARRRAGLSQAELARRMKPRKVRWPGWRAVAASPRRGRWCVLPRRPGTG</sequence>
<dbReference type="KEGG" id="rpc:RPC_3179"/>
<name>Q212G5_RHOPB</name>
<dbReference type="HOGENOM" id="CLU_2234494_0_0_5"/>
<dbReference type="STRING" id="316056.RPC_3179"/>
<evidence type="ECO:0000313" key="1">
    <source>
        <dbReference type="EMBL" id="ABD88721.1"/>
    </source>
</evidence>
<protein>
    <recommendedName>
        <fullName evidence="2">HTH cro/C1-type domain-containing protein</fullName>
    </recommendedName>
</protein>